<protein>
    <submittedName>
        <fullName evidence="2">Unannotated protein</fullName>
    </submittedName>
</protein>
<name>A0A6J6IW22_9ZZZZ</name>
<evidence type="ECO:0000313" key="2">
    <source>
        <dbReference type="EMBL" id="CAB4628698.1"/>
    </source>
</evidence>
<proteinExistence type="predicted"/>
<sequence length="140" mass="15648">MATPAEQRKLIAHDVHTDELPPLPQRDSRIEVERWIEAPETVRLLGQDLGDGGATVGYVRRIHRYFLWRAGPAVGADARYAAVAADDLERIWTFRLHPDGEGEGEGPDGVVHARFRSWKEALRDDSDAQTADDPERPGQS</sequence>
<reference evidence="2" key="1">
    <citation type="submission" date="2020-05" db="EMBL/GenBank/DDBJ databases">
        <authorList>
            <person name="Chiriac C."/>
            <person name="Salcher M."/>
            <person name="Ghai R."/>
            <person name="Kavagutti S V."/>
        </authorList>
    </citation>
    <scope>NUCLEOTIDE SEQUENCE</scope>
</reference>
<feature type="region of interest" description="Disordered" evidence="1">
    <location>
        <begin position="121"/>
        <end position="140"/>
    </location>
</feature>
<dbReference type="AlphaFoldDB" id="A0A6J6IW22"/>
<evidence type="ECO:0000256" key="1">
    <source>
        <dbReference type="SAM" id="MobiDB-lite"/>
    </source>
</evidence>
<gene>
    <name evidence="2" type="ORF">UFOPK1835_02284</name>
</gene>
<organism evidence="2">
    <name type="scientific">freshwater metagenome</name>
    <dbReference type="NCBI Taxonomy" id="449393"/>
    <lineage>
        <taxon>unclassified sequences</taxon>
        <taxon>metagenomes</taxon>
        <taxon>ecological metagenomes</taxon>
    </lineage>
</organism>
<dbReference type="EMBL" id="CAEZUP010000184">
    <property type="protein sequence ID" value="CAB4628698.1"/>
    <property type="molecule type" value="Genomic_DNA"/>
</dbReference>
<accession>A0A6J6IW22</accession>